<protein>
    <submittedName>
        <fullName evidence="1">Uncharacterized protein</fullName>
    </submittedName>
</protein>
<dbReference type="Bgee" id="ENSNBRG00000011440">
    <property type="expression patterns" value="Expressed in brain and 1 other cell type or tissue"/>
</dbReference>
<evidence type="ECO:0000313" key="2">
    <source>
        <dbReference type="Proteomes" id="UP000261580"/>
    </source>
</evidence>
<dbReference type="Proteomes" id="UP000261580">
    <property type="component" value="Unassembled WGS sequence"/>
</dbReference>
<reference evidence="1" key="2">
    <citation type="submission" date="2025-09" db="UniProtKB">
        <authorList>
            <consortium name="Ensembl"/>
        </authorList>
    </citation>
    <scope>IDENTIFICATION</scope>
</reference>
<organism evidence="1 2">
    <name type="scientific">Neolamprologus brichardi</name>
    <name type="common">Fairy cichlid</name>
    <name type="synonym">Lamprologus brichardi</name>
    <dbReference type="NCBI Taxonomy" id="32507"/>
    <lineage>
        <taxon>Eukaryota</taxon>
        <taxon>Metazoa</taxon>
        <taxon>Chordata</taxon>
        <taxon>Craniata</taxon>
        <taxon>Vertebrata</taxon>
        <taxon>Euteleostomi</taxon>
        <taxon>Actinopterygii</taxon>
        <taxon>Neopterygii</taxon>
        <taxon>Teleostei</taxon>
        <taxon>Neoteleostei</taxon>
        <taxon>Acanthomorphata</taxon>
        <taxon>Ovalentaria</taxon>
        <taxon>Cichlomorphae</taxon>
        <taxon>Cichliformes</taxon>
        <taxon>Cichlidae</taxon>
        <taxon>African cichlids</taxon>
        <taxon>Pseudocrenilabrinae</taxon>
        <taxon>Lamprologini</taxon>
        <taxon>Neolamprologus</taxon>
    </lineage>
</organism>
<reference evidence="1" key="1">
    <citation type="submission" date="2025-08" db="UniProtKB">
        <authorList>
            <consortium name="Ensembl"/>
        </authorList>
    </citation>
    <scope>IDENTIFICATION</scope>
</reference>
<proteinExistence type="predicted"/>
<sequence>MFTQPASCSALKLGNKCTHTSVKKPVKFGGGRLMVWWMFSAANSLPRLSSNKETKLLLPLFPFFFLIFKLCGPTVKKTNQSKFQACLLLNLLTKKE</sequence>
<dbReference type="AlphaFoldDB" id="A0A3Q4GXK5"/>
<accession>A0A3Q4GXK5</accession>
<dbReference type="Ensembl" id="ENSNBRT00000015180.1">
    <property type="protein sequence ID" value="ENSNBRP00000014775.1"/>
    <property type="gene ID" value="ENSNBRG00000011440.1"/>
</dbReference>
<evidence type="ECO:0000313" key="1">
    <source>
        <dbReference type="Ensembl" id="ENSNBRP00000014775.1"/>
    </source>
</evidence>
<keyword evidence="2" id="KW-1185">Reference proteome</keyword>
<name>A0A3Q4GXK5_NEOBR</name>